<feature type="region of interest" description="Disordered" evidence="1">
    <location>
        <begin position="331"/>
        <end position="351"/>
    </location>
</feature>
<feature type="transmembrane region" description="Helical" evidence="2">
    <location>
        <begin position="213"/>
        <end position="238"/>
    </location>
</feature>
<keyword evidence="2" id="KW-0812">Transmembrane</keyword>
<feature type="transmembrane region" description="Helical" evidence="2">
    <location>
        <begin position="244"/>
        <end position="263"/>
    </location>
</feature>
<evidence type="ECO:0000313" key="3">
    <source>
        <dbReference type="EMBL" id="CAL1699314.1"/>
    </source>
</evidence>
<keyword evidence="2" id="KW-0472">Membrane</keyword>
<dbReference type="Proteomes" id="UP001497453">
    <property type="component" value="Chromosome 11"/>
</dbReference>
<accession>A0ABP1CXC2</accession>
<keyword evidence="4" id="KW-1185">Reference proteome</keyword>
<dbReference type="EMBL" id="OZ037954">
    <property type="protein sequence ID" value="CAL1699314.1"/>
    <property type="molecule type" value="Genomic_DNA"/>
</dbReference>
<reference evidence="4" key="1">
    <citation type="submission" date="2024-04" db="EMBL/GenBank/DDBJ databases">
        <authorList>
            <person name="Shaw F."/>
            <person name="Minotto A."/>
        </authorList>
    </citation>
    <scope>NUCLEOTIDE SEQUENCE [LARGE SCALE GENOMIC DNA]</scope>
</reference>
<sequence length="351" mass="38909">MGGLHLVPAELGGILIESFIYGMYVIMFSACMYVLVGRQLNRPKERRKPLNKPLVAACVVLFMSITTHWFLNMIRAFHAFVREGHKPDGPLNSFGKLSDPLNVTKTGLYMFDIVIGDLIMVYRLWIVWNHNKLVCAPPALCVLAVIATGTGITYQFTQLQPDQDVFLSQCGRWITSSWSLTLATNVYSTSMLSYKIWNINRAVKRLRSSTTMYIMVIVIESAAIYTAFSFSAMVSYLSKSNMQFLILNACNPVIGLVFCMIIVRVGLGLGDKHVITTALPVDLGDKFSSGSGMGLNGSRALQGNVHPLSHLKPISVNVSTHIDTAIDDDMLPRRHSQGLPDGYKISHDESL</sequence>
<feature type="transmembrane region" description="Helical" evidence="2">
    <location>
        <begin position="107"/>
        <end position="126"/>
    </location>
</feature>
<keyword evidence="2" id="KW-1133">Transmembrane helix</keyword>
<protein>
    <submittedName>
        <fullName evidence="3">Uncharacterized protein</fullName>
    </submittedName>
</protein>
<feature type="transmembrane region" description="Helical" evidence="2">
    <location>
        <begin position="53"/>
        <end position="71"/>
    </location>
</feature>
<organism evidence="3 4">
    <name type="scientific">Somion occarium</name>
    <dbReference type="NCBI Taxonomy" id="3059160"/>
    <lineage>
        <taxon>Eukaryota</taxon>
        <taxon>Fungi</taxon>
        <taxon>Dikarya</taxon>
        <taxon>Basidiomycota</taxon>
        <taxon>Agaricomycotina</taxon>
        <taxon>Agaricomycetes</taxon>
        <taxon>Polyporales</taxon>
        <taxon>Cerrenaceae</taxon>
        <taxon>Somion</taxon>
    </lineage>
</organism>
<proteinExistence type="predicted"/>
<gene>
    <name evidence="3" type="ORF">GFSPODELE1_LOCUS2608</name>
</gene>
<feature type="transmembrane region" description="Helical" evidence="2">
    <location>
        <begin position="133"/>
        <end position="153"/>
    </location>
</feature>
<name>A0ABP1CXC2_9APHY</name>
<evidence type="ECO:0000313" key="4">
    <source>
        <dbReference type="Proteomes" id="UP001497453"/>
    </source>
</evidence>
<feature type="transmembrane region" description="Helical" evidence="2">
    <location>
        <begin position="20"/>
        <end position="41"/>
    </location>
</feature>
<evidence type="ECO:0000256" key="1">
    <source>
        <dbReference type="SAM" id="MobiDB-lite"/>
    </source>
</evidence>
<evidence type="ECO:0000256" key="2">
    <source>
        <dbReference type="SAM" id="Phobius"/>
    </source>
</evidence>
<feature type="transmembrane region" description="Helical" evidence="2">
    <location>
        <begin position="173"/>
        <end position="192"/>
    </location>
</feature>